<dbReference type="Gene3D" id="1.10.540.10">
    <property type="entry name" value="Acyl-CoA dehydrogenase/oxidase, N-terminal domain"/>
    <property type="match status" value="1"/>
</dbReference>
<name>C7M136_ACIFD</name>
<evidence type="ECO:0000256" key="2">
    <source>
        <dbReference type="ARBA" id="ARBA00009347"/>
    </source>
</evidence>
<feature type="domain" description="Acyl-CoA oxidase/dehydrogenase middle" evidence="8">
    <location>
        <begin position="233"/>
        <end position="341"/>
    </location>
</feature>
<comment type="cofactor">
    <cofactor evidence="1 6">
        <name>FAD</name>
        <dbReference type="ChEBI" id="CHEBI:57692"/>
    </cofactor>
</comment>
<dbReference type="InterPro" id="IPR013786">
    <property type="entry name" value="AcylCoA_DH/ox_N"/>
</dbReference>
<feature type="domain" description="Acyl-CoA dehydrogenase/oxidase C-terminal" evidence="7">
    <location>
        <begin position="356"/>
        <end position="504"/>
    </location>
</feature>
<evidence type="ECO:0000259" key="8">
    <source>
        <dbReference type="Pfam" id="PF02770"/>
    </source>
</evidence>
<dbReference type="PANTHER" id="PTHR43884">
    <property type="entry name" value="ACYL-COA DEHYDROGENASE"/>
    <property type="match status" value="1"/>
</dbReference>
<feature type="domain" description="Acyl-CoA dehydrogenase/oxidase N-terminal" evidence="9">
    <location>
        <begin position="116"/>
        <end position="229"/>
    </location>
</feature>
<dbReference type="Gene3D" id="2.40.110.10">
    <property type="entry name" value="Butyryl-CoA Dehydrogenase, subunit A, domain 2"/>
    <property type="match status" value="1"/>
</dbReference>
<dbReference type="RefSeq" id="WP_015799163.1">
    <property type="nucleotide sequence ID" value="NC_013124.1"/>
</dbReference>
<organism evidence="10 11">
    <name type="scientific">Acidimicrobium ferrooxidans (strain DSM 10331 / JCM 15462 / NBRC 103882 / ICP)</name>
    <dbReference type="NCBI Taxonomy" id="525909"/>
    <lineage>
        <taxon>Bacteria</taxon>
        <taxon>Bacillati</taxon>
        <taxon>Actinomycetota</taxon>
        <taxon>Acidimicrobiia</taxon>
        <taxon>Acidimicrobiales</taxon>
        <taxon>Acidimicrobiaceae</taxon>
        <taxon>Acidimicrobium</taxon>
    </lineage>
</organism>
<evidence type="ECO:0000256" key="5">
    <source>
        <dbReference type="ARBA" id="ARBA00023002"/>
    </source>
</evidence>
<gene>
    <name evidence="10" type="ordered locus">Afer_1770</name>
</gene>
<evidence type="ECO:0000259" key="7">
    <source>
        <dbReference type="Pfam" id="PF00441"/>
    </source>
</evidence>
<dbReference type="Gene3D" id="1.20.140.10">
    <property type="entry name" value="Butyryl-CoA Dehydrogenase, subunit A, domain 3"/>
    <property type="match status" value="1"/>
</dbReference>
<dbReference type="InterPro" id="IPR009075">
    <property type="entry name" value="AcylCo_DH/oxidase_C"/>
</dbReference>
<dbReference type="AlphaFoldDB" id="C7M136"/>
<evidence type="ECO:0000256" key="4">
    <source>
        <dbReference type="ARBA" id="ARBA00022827"/>
    </source>
</evidence>
<dbReference type="GO" id="GO:0050660">
    <property type="term" value="F:flavin adenine dinucleotide binding"/>
    <property type="evidence" value="ECO:0007669"/>
    <property type="project" value="InterPro"/>
</dbReference>
<dbReference type="HOGENOM" id="CLU_018204_3_5_11"/>
<proteinExistence type="inferred from homology"/>
<dbReference type="STRING" id="525909.Afer_1770"/>
<dbReference type="PANTHER" id="PTHR43884:SF25">
    <property type="entry name" value="ACYL-COA DEHYDROGENASE YDBM-RELATED"/>
    <property type="match status" value="1"/>
</dbReference>
<dbReference type="InterPro" id="IPR037069">
    <property type="entry name" value="AcylCoA_DH/ox_N_sf"/>
</dbReference>
<dbReference type="InterPro" id="IPR009100">
    <property type="entry name" value="AcylCoA_DH/oxidase_NM_dom_sf"/>
</dbReference>
<evidence type="ECO:0000313" key="10">
    <source>
        <dbReference type="EMBL" id="ACU54684.1"/>
    </source>
</evidence>
<dbReference type="SUPFAM" id="SSF47203">
    <property type="entry name" value="Acyl-CoA dehydrogenase C-terminal domain-like"/>
    <property type="match status" value="1"/>
</dbReference>
<keyword evidence="3 6" id="KW-0285">Flavoprotein</keyword>
<evidence type="ECO:0000313" key="11">
    <source>
        <dbReference type="Proteomes" id="UP000000771"/>
    </source>
</evidence>
<evidence type="ECO:0000256" key="6">
    <source>
        <dbReference type="RuleBase" id="RU362125"/>
    </source>
</evidence>
<protein>
    <submittedName>
        <fullName evidence="10">Acyl-CoA dehydrogenase domain protein</fullName>
    </submittedName>
</protein>
<accession>C7M136</accession>
<sequence length="512" mass="54309">MHVAPEQLDDVERIARAALARLGTEGIDDDQELAWRLAHVVSALGAVRALVDDPAVPQALASYGAALFLREAASELVALGVIDDLGALPLPPRPSEAAAAEVAEAPTTWSLGADLDLARDTFGRFARDEIAPVADEVHRRNLDVPERIIEGLAGLGAFGLSIPERYGGSATGSVDDTLAMLVATEALSQASLGIGGSLITRPEIIARAILAGGTEEQRVRYLPALASGELMGAVAVTEPDYGSDVASITTQAILGPDTATVRGTKTWCTFAGRANLLAVLARTEPDPSLRHRGLSLLLVPKDPVPGHSFDLEIGGGRLTGRAIDTLGYRGMHSYEVAFDDVSVAREQIVGGEEGRGRGFYLQMAGFENGRLQTVARAVGLMDAALAQARAYVANRRVFGRSLADYTLTRRKLARMVATVAAARAAAYRTARHLETPEGSLAASMAKAWSCRQAELVTREAQQLHGGMGYAEEYPVSRYFVDARVLSIFEGADETLSLRVIARAVASSSETTR</sequence>
<dbReference type="InterPro" id="IPR006091">
    <property type="entry name" value="Acyl-CoA_Oxase/DH_mid-dom"/>
</dbReference>
<dbReference type="PROSITE" id="PS00073">
    <property type="entry name" value="ACYL_COA_DH_2"/>
    <property type="match status" value="1"/>
</dbReference>
<dbReference type="SUPFAM" id="SSF56645">
    <property type="entry name" value="Acyl-CoA dehydrogenase NM domain-like"/>
    <property type="match status" value="1"/>
</dbReference>
<dbReference type="GO" id="GO:0003995">
    <property type="term" value="F:acyl-CoA dehydrogenase activity"/>
    <property type="evidence" value="ECO:0007669"/>
    <property type="project" value="InterPro"/>
</dbReference>
<evidence type="ECO:0000256" key="1">
    <source>
        <dbReference type="ARBA" id="ARBA00001974"/>
    </source>
</evidence>
<evidence type="ECO:0000259" key="9">
    <source>
        <dbReference type="Pfam" id="PF02771"/>
    </source>
</evidence>
<reference evidence="10 11" key="1">
    <citation type="journal article" date="2009" name="Stand. Genomic Sci.">
        <title>Complete genome sequence of Acidimicrobium ferrooxidans type strain (ICP).</title>
        <authorList>
            <person name="Clum A."/>
            <person name="Nolan M."/>
            <person name="Lang E."/>
            <person name="Glavina Del Rio T."/>
            <person name="Tice H."/>
            <person name="Copeland A."/>
            <person name="Cheng J.F."/>
            <person name="Lucas S."/>
            <person name="Chen F."/>
            <person name="Bruce D."/>
            <person name="Goodwin L."/>
            <person name="Pitluck S."/>
            <person name="Ivanova N."/>
            <person name="Mavrommatis K."/>
            <person name="Mikhailova N."/>
            <person name="Pati A."/>
            <person name="Chen A."/>
            <person name="Palaniappan K."/>
            <person name="Goker M."/>
            <person name="Spring S."/>
            <person name="Land M."/>
            <person name="Hauser L."/>
            <person name="Chang Y.J."/>
            <person name="Jeffries C.C."/>
            <person name="Chain P."/>
            <person name="Bristow J."/>
            <person name="Eisen J.A."/>
            <person name="Markowitz V."/>
            <person name="Hugenholtz P."/>
            <person name="Kyrpides N.C."/>
            <person name="Klenk H.P."/>
            <person name="Lapidus A."/>
        </authorList>
    </citation>
    <scope>NUCLEOTIDE SEQUENCE [LARGE SCALE GENOMIC DNA]</scope>
    <source>
        <strain evidence="11">DSM 10331 / JCM 15462 / NBRC 103882 / ICP</strain>
    </source>
</reference>
<keyword evidence="11" id="KW-1185">Reference proteome</keyword>
<keyword evidence="5 6" id="KW-0560">Oxidoreductase</keyword>
<dbReference type="Pfam" id="PF02771">
    <property type="entry name" value="Acyl-CoA_dh_N"/>
    <property type="match status" value="1"/>
</dbReference>
<dbReference type="Pfam" id="PF00441">
    <property type="entry name" value="Acyl-CoA_dh_1"/>
    <property type="match status" value="1"/>
</dbReference>
<dbReference type="InterPro" id="IPR006089">
    <property type="entry name" value="Acyl-CoA_DH_CS"/>
</dbReference>
<dbReference type="Proteomes" id="UP000000771">
    <property type="component" value="Chromosome"/>
</dbReference>
<dbReference type="EMBL" id="CP001631">
    <property type="protein sequence ID" value="ACU54684.1"/>
    <property type="molecule type" value="Genomic_DNA"/>
</dbReference>
<dbReference type="Pfam" id="PF02770">
    <property type="entry name" value="Acyl-CoA_dh_M"/>
    <property type="match status" value="1"/>
</dbReference>
<evidence type="ECO:0000256" key="3">
    <source>
        <dbReference type="ARBA" id="ARBA00022630"/>
    </source>
</evidence>
<dbReference type="eggNOG" id="COG1960">
    <property type="taxonomic scope" value="Bacteria"/>
</dbReference>
<dbReference type="InterPro" id="IPR036250">
    <property type="entry name" value="AcylCo_DH-like_C"/>
</dbReference>
<dbReference type="KEGG" id="afo:Afer_1770"/>
<dbReference type="InterPro" id="IPR046373">
    <property type="entry name" value="Acyl-CoA_Oxase/DH_mid-dom_sf"/>
</dbReference>
<keyword evidence="4 6" id="KW-0274">FAD</keyword>
<comment type="similarity">
    <text evidence="2 6">Belongs to the acyl-CoA dehydrogenase family.</text>
</comment>